<dbReference type="Proteomes" id="UP000244527">
    <property type="component" value="Chromosome"/>
</dbReference>
<dbReference type="InterPro" id="IPR006558">
    <property type="entry name" value="LamG-like"/>
</dbReference>
<dbReference type="Gene3D" id="2.60.120.200">
    <property type="match status" value="1"/>
</dbReference>
<evidence type="ECO:0000313" key="5">
    <source>
        <dbReference type="EMBL" id="AWG20638.1"/>
    </source>
</evidence>
<keyword evidence="2" id="KW-1015">Disulfide bond</keyword>
<dbReference type="KEGG" id="ffa:FFWV33_03345"/>
<evidence type="ECO:0000313" key="6">
    <source>
        <dbReference type="Proteomes" id="UP000244527"/>
    </source>
</evidence>
<keyword evidence="3" id="KW-0472">Membrane</keyword>
<dbReference type="GO" id="GO:0004553">
    <property type="term" value="F:hydrolase activity, hydrolyzing O-glycosyl compounds"/>
    <property type="evidence" value="ECO:0007669"/>
    <property type="project" value="UniProtKB-ARBA"/>
</dbReference>
<feature type="domain" description="Fibronectin type-III" evidence="4">
    <location>
        <begin position="518"/>
        <end position="617"/>
    </location>
</feature>
<keyword evidence="3" id="KW-0812">Transmembrane</keyword>
<dbReference type="Pfam" id="PF19406">
    <property type="entry name" value="PKD_5"/>
    <property type="match status" value="1"/>
</dbReference>
<keyword evidence="6" id="KW-1185">Reference proteome</keyword>
<feature type="transmembrane region" description="Helical" evidence="3">
    <location>
        <begin position="20"/>
        <end position="40"/>
    </location>
</feature>
<evidence type="ECO:0000256" key="3">
    <source>
        <dbReference type="SAM" id="Phobius"/>
    </source>
</evidence>
<keyword evidence="3" id="KW-1133">Transmembrane helix</keyword>
<dbReference type="InterPro" id="IPR013320">
    <property type="entry name" value="ConA-like_dom_sf"/>
</dbReference>
<sequence>MKGLQKKINILFVIQASNTFYAFLIVLFSSIFPVISYGQLATPTGTITNSTCSNTATGSISITNMTTANALTFSNTTNNYVNLGSPLLSNRGKFTLEGWIRFKYADLNGKTRMSLFGQNDTLEFGFSDATTIELYSSVTGAARATIPTGLNESKWHHIAAVGDGSNIKIYFNGLLLSTTSAATTNYGSDTTYNSRIGGGVIDATGGSFPGSIMKVGLYSTALSATVITNLASCPKTYTGSETGLIASYNFFDGSGTNLTRLPTGTNGILVNSPVWSNPYNYAWNGPSGFTAVTKNISSLVTGTYAVTVSTGGTCTETKSFLVESSTVVPAITNMTATICNTVDFTSTPVNGTNGYVPAGTTFSWSAPVVTGGLTGGLASSGSPTSITGTLTNPTTTAQTATYTVVPYVSGCTGSTFTLTVTVNSPGSIGNTQTICSGNAPAAITSTAPGTGSGTISYEWQTDTSGSFTTITGATDVTYTPPALTATTKYRRRTLATSGGITCYSDYSNAIIITVRNPIPLNVRTDTNPTCDGFIARWNIAPASVSPDYYIDIATTSTFDAGTFAPGYNNTNLGYVSNHTVTGLQPNTTYYFRVRAVSNSPNCTSANSLIESKSTFPTTVAPVQGNTGATTCDGFTLNWSLAQRATSYYIDIATANTFLPADMVPGKSNIEILSSSIREYVVTGLESGTYYTRIKASGPCGTSPYSITKTGEANGTVKPTISPITQPDCSNTNGSLTITNYNTPSSNTYTITPSTGVTILSSGVLTAPRGTYTLSAQSNLTNCVSPSLTFTIDAQPAKAPTPVIGAITHIDCSNTTGKVSVSGLPTGNWTINPGGYTGNTSTYTITGLTAGTYNFTVQASRVCLSNPSINATVNQIVTNTWNGAWSTGSLPTLEQNIIFDADFSTSTDLNGCRCTVASGKNVTIKSGKTLKLQNEVIVASTATPPATLTFENGASLVQINDAALNSGAITYTRNTTTITNFDYTYWSSPVEGQILSVLSPATFYDKFYSFNAVGNAWTFENRANIMQVGKGYIIRGPETFKLPNVPGDFEAKFNGKPNNGVVNMAIGGSKSINFIGNPYPSPIYADTFLNANSSAIYGTLYFWTHNTAIQLASNIAAGKAGSGVLAYTSDDYASYNLTGGTATAPAISTAGVSAGRIPTGEIAAGQGFLSIGLTTATAFFNNSMRIKSDGTTLNNSQFFRPSANSKTAKTTTTSVEKNRLWLNLINDDGAFKQLLVGYITGATNDYDEQYDGYTFNANPYINFYSLNATNQFSIQGRAIASQQEDTVPLGYSSTVAGPFSIAIDQTDGSLDNQDIFLEDKLTLMVHNLRAGAYTFSTAAGTFDDRFVITYKAKATLATEDFDTNENLVYATQTSHTIDLHSKKELIMAVELYDISGKLLSKKIDISAKEVSFTKISNSAQVLLFKIKLEDGQIIKAKVLQQFN</sequence>
<dbReference type="InterPro" id="IPR036116">
    <property type="entry name" value="FN3_sf"/>
</dbReference>
<dbReference type="Pfam" id="PF00041">
    <property type="entry name" value="fn3"/>
    <property type="match status" value="1"/>
</dbReference>
<name>A0A2S1LAC5_9FLAO</name>
<evidence type="ECO:0000256" key="2">
    <source>
        <dbReference type="ARBA" id="ARBA00023157"/>
    </source>
</evidence>
<dbReference type="SUPFAM" id="SSF49899">
    <property type="entry name" value="Concanavalin A-like lectins/glucanases"/>
    <property type="match status" value="1"/>
</dbReference>
<dbReference type="Gene3D" id="2.60.40.10">
    <property type="entry name" value="Immunoglobulins"/>
    <property type="match status" value="2"/>
</dbReference>
<dbReference type="InterPro" id="IPR045828">
    <property type="entry name" value="PKD_Bacteroidetes"/>
</dbReference>
<dbReference type="SMART" id="SM00060">
    <property type="entry name" value="FN3"/>
    <property type="match status" value="3"/>
</dbReference>
<dbReference type="EMBL" id="CP020918">
    <property type="protein sequence ID" value="AWG20638.1"/>
    <property type="molecule type" value="Genomic_DNA"/>
</dbReference>
<accession>A0A2S1LAC5</accession>
<proteinExistence type="predicted"/>
<dbReference type="PROSITE" id="PS50853">
    <property type="entry name" value="FN3"/>
    <property type="match status" value="1"/>
</dbReference>
<evidence type="ECO:0000256" key="1">
    <source>
        <dbReference type="ARBA" id="ARBA00022729"/>
    </source>
</evidence>
<dbReference type="CDD" id="cd00063">
    <property type="entry name" value="FN3"/>
    <property type="match status" value="1"/>
</dbReference>
<dbReference type="InterPro" id="IPR003961">
    <property type="entry name" value="FN3_dom"/>
</dbReference>
<dbReference type="InterPro" id="IPR013783">
    <property type="entry name" value="Ig-like_fold"/>
</dbReference>
<dbReference type="RefSeq" id="WP_108739597.1">
    <property type="nucleotide sequence ID" value="NZ_CP020918.1"/>
</dbReference>
<organism evidence="5 6">
    <name type="scientific">Flavobacterium faecale</name>
    <dbReference type="NCBI Taxonomy" id="1355330"/>
    <lineage>
        <taxon>Bacteria</taxon>
        <taxon>Pseudomonadati</taxon>
        <taxon>Bacteroidota</taxon>
        <taxon>Flavobacteriia</taxon>
        <taxon>Flavobacteriales</taxon>
        <taxon>Flavobacteriaceae</taxon>
        <taxon>Flavobacterium</taxon>
    </lineage>
</organism>
<dbReference type="Pfam" id="PF13385">
    <property type="entry name" value="Laminin_G_3"/>
    <property type="match status" value="1"/>
</dbReference>
<reference evidence="5 6" key="1">
    <citation type="submission" date="2017-04" db="EMBL/GenBank/DDBJ databases">
        <title>Compelte genome sequence of WV33.</title>
        <authorList>
            <person name="Lee P.C."/>
        </authorList>
    </citation>
    <scope>NUCLEOTIDE SEQUENCE [LARGE SCALE GENOMIC DNA]</scope>
    <source>
        <strain evidence="5 6">WV33</strain>
    </source>
</reference>
<dbReference type="SUPFAM" id="SSF49265">
    <property type="entry name" value="Fibronectin type III"/>
    <property type="match status" value="1"/>
</dbReference>
<evidence type="ECO:0000259" key="4">
    <source>
        <dbReference type="PROSITE" id="PS50853"/>
    </source>
</evidence>
<keyword evidence="1" id="KW-0732">Signal</keyword>
<gene>
    <name evidence="5" type="ORF">FFWV33_03345</name>
</gene>
<dbReference type="OrthoDB" id="1652165at2"/>
<protein>
    <recommendedName>
        <fullName evidence="4">Fibronectin type-III domain-containing protein</fullName>
    </recommendedName>
</protein>
<dbReference type="GO" id="GO:0005975">
    <property type="term" value="P:carbohydrate metabolic process"/>
    <property type="evidence" value="ECO:0007669"/>
    <property type="project" value="UniProtKB-ARBA"/>
</dbReference>
<dbReference type="SMART" id="SM00560">
    <property type="entry name" value="LamGL"/>
    <property type="match status" value="1"/>
</dbReference>